<name>A0AAD8IYV0_9APIA</name>
<sequence>MYGYSNSSACNSYSYSSSSNTNDFSYPYPGDFLAQAPPLQLDSLIIPNNEYDSVSAALMMKQELCNYTTSSGGCSSYGSPTSLTSYEAQPSNDLMMQRSASSQSFYNNMSGIKYHQQLTQFSGFEDSSPVRKAFSTGDLERINMVQQHHRSDSPLSNESSIIECMNAKACKYSPEEKREKIEKYRSKRNQRNFNKKIKYVCRKTLADSRPRIRGRFAKNSDESEKGGQMMNEWNHIGADNHGDLEDDENWINFLDAFSANLIP</sequence>
<evidence type="ECO:0000313" key="7">
    <source>
        <dbReference type="Proteomes" id="UP001237642"/>
    </source>
</evidence>
<keyword evidence="2 3" id="KW-0539">Nucleus</keyword>
<organism evidence="6 7">
    <name type="scientific">Heracleum sosnowskyi</name>
    <dbReference type="NCBI Taxonomy" id="360622"/>
    <lineage>
        <taxon>Eukaryota</taxon>
        <taxon>Viridiplantae</taxon>
        <taxon>Streptophyta</taxon>
        <taxon>Embryophyta</taxon>
        <taxon>Tracheophyta</taxon>
        <taxon>Spermatophyta</taxon>
        <taxon>Magnoliopsida</taxon>
        <taxon>eudicotyledons</taxon>
        <taxon>Gunneridae</taxon>
        <taxon>Pentapetalae</taxon>
        <taxon>asterids</taxon>
        <taxon>campanulids</taxon>
        <taxon>Apiales</taxon>
        <taxon>Apiaceae</taxon>
        <taxon>Apioideae</taxon>
        <taxon>apioid superclade</taxon>
        <taxon>Tordylieae</taxon>
        <taxon>Tordyliinae</taxon>
        <taxon>Heracleum</taxon>
    </lineage>
</organism>
<dbReference type="GO" id="GO:0005634">
    <property type="term" value="C:nucleus"/>
    <property type="evidence" value="ECO:0007669"/>
    <property type="project" value="UniProtKB-SubCell"/>
</dbReference>
<evidence type="ECO:0000256" key="3">
    <source>
        <dbReference type="PROSITE-ProRule" id="PRU00357"/>
    </source>
</evidence>
<comment type="subcellular location">
    <subcellularLocation>
        <location evidence="1 3">Nucleus</location>
    </subcellularLocation>
</comment>
<reference evidence="6" key="2">
    <citation type="submission" date="2023-05" db="EMBL/GenBank/DDBJ databases">
        <authorList>
            <person name="Schelkunov M.I."/>
        </authorList>
    </citation>
    <scope>NUCLEOTIDE SEQUENCE</scope>
    <source>
        <strain evidence="6">Hsosn_3</strain>
        <tissue evidence="6">Leaf</tissue>
    </source>
</reference>
<feature type="region of interest" description="Disordered" evidence="4">
    <location>
        <begin position="214"/>
        <end position="239"/>
    </location>
</feature>
<evidence type="ECO:0000256" key="4">
    <source>
        <dbReference type="SAM" id="MobiDB-lite"/>
    </source>
</evidence>
<evidence type="ECO:0000259" key="5">
    <source>
        <dbReference type="PROSITE" id="PS51017"/>
    </source>
</evidence>
<dbReference type="PROSITE" id="PS51017">
    <property type="entry name" value="CCT"/>
    <property type="match status" value="1"/>
</dbReference>
<dbReference type="InterPro" id="IPR010402">
    <property type="entry name" value="CCT_domain"/>
</dbReference>
<keyword evidence="7" id="KW-1185">Reference proteome</keyword>
<dbReference type="GO" id="GO:0009909">
    <property type="term" value="P:regulation of flower development"/>
    <property type="evidence" value="ECO:0007669"/>
    <property type="project" value="InterPro"/>
</dbReference>
<evidence type="ECO:0000313" key="6">
    <source>
        <dbReference type="EMBL" id="KAK1394582.1"/>
    </source>
</evidence>
<protein>
    <submittedName>
        <fullName evidence="6">CCT domain-containing protein</fullName>
    </submittedName>
</protein>
<comment type="caution">
    <text evidence="6">The sequence shown here is derived from an EMBL/GenBank/DDBJ whole genome shotgun (WGS) entry which is preliminary data.</text>
</comment>
<evidence type="ECO:0000256" key="2">
    <source>
        <dbReference type="ARBA" id="ARBA00023242"/>
    </source>
</evidence>
<gene>
    <name evidence="6" type="ORF">POM88_013638</name>
</gene>
<reference evidence="6" key="1">
    <citation type="submission" date="2023-02" db="EMBL/GenBank/DDBJ databases">
        <title>Genome of toxic invasive species Heracleum sosnowskyi carries increased number of genes despite the absence of recent whole-genome duplications.</title>
        <authorList>
            <person name="Schelkunov M."/>
            <person name="Shtratnikova V."/>
            <person name="Makarenko M."/>
            <person name="Klepikova A."/>
            <person name="Omelchenko D."/>
            <person name="Novikova G."/>
            <person name="Obukhova E."/>
            <person name="Bogdanov V."/>
            <person name="Penin A."/>
            <person name="Logacheva M."/>
        </authorList>
    </citation>
    <scope>NUCLEOTIDE SEQUENCE</scope>
    <source>
        <strain evidence="6">Hsosn_3</strain>
        <tissue evidence="6">Leaf</tissue>
    </source>
</reference>
<dbReference type="Pfam" id="PF06203">
    <property type="entry name" value="CCT"/>
    <property type="match status" value="1"/>
</dbReference>
<proteinExistence type="predicted"/>
<dbReference type="EMBL" id="JAUIZM010000003">
    <property type="protein sequence ID" value="KAK1394582.1"/>
    <property type="molecule type" value="Genomic_DNA"/>
</dbReference>
<accession>A0AAD8IYV0</accession>
<evidence type="ECO:0000256" key="1">
    <source>
        <dbReference type="ARBA" id="ARBA00004123"/>
    </source>
</evidence>
<dbReference type="Proteomes" id="UP001237642">
    <property type="component" value="Unassembled WGS sequence"/>
</dbReference>
<dbReference type="PANTHER" id="PTHR31319">
    <property type="entry name" value="ZINC FINGER PROTEIN CONSTANS-LIKE 4"/>
    <property type="match status" value="1"/>
</dbReference>
<dbReference type="PANTHER" id="PTHR31319:SF114">
    <property type="entry name" value="OS12G0262400 PROTEIN"/>
    <property type="match status" value="1"/>
</dbReference>
<dbReference type="InterPro" id="IPR045281">
    <property type="entry name" value="CONSTANS-like"/>
</dbReference>
<dbReference type="AlphaFoldDB" id="A0AAD8IYV0"/>
<dbReference type="GO" id="GO:0003700">
    <property type="term" value="F:DNA-binding transcription factor activity"/>
    <property type="evidence" value="ECO:0007669"/>
    <property type="project" value="TreeGrafter"/>
</dbReference>
<feature type="domain" description="CCT" evidence="5">
    <location>
        <begin position="177"/>
        <end position="219"/>
    </location>
</feature>